<evidence type="ECO:0000313" key="4">
    <source>
        <dbReference type="Proteomes" id="UP000028623"/>
    </source>
</evidence>
<dbReference type="SUPFAM" id="SSF46894">
    <property type="entry name" value="C-terminal effector domain of the bipartite response regulators"/>
    <property type="match status" value="1"/>
</dbReference>
<dbReference type="GO" id="GO:0006355">
    <property type="term" value="P:regulation of DNA-templated transcription"/>
    <property type="evidence" value="ECO:0007669"/>
    <property type="project" value="InterPro"/>
</dbReference>
<evidence type="ECO:0000313" key="3">
    <source>
        <dbReference type="EMBL" id="KFC19006.1"/>
    </source>
</evidence>
<organism evidence="3 4">
    <name type="scientific">Epilithonimonas lactis</name>
    <dbReference type="NCBI Taxonomy" id="421072"/>
    <lineage>
        <taxon>Bacteria</taxon>
        <taxon>Pseudomonadati</taxon>
        <taxon>Bacteroidota</taxon>
        <taxon>Flavobacteriia</taxon>
        <taxon>Flavobacteriales</taxon>
        <taxon>Weeksellaceae</taxon>
        <taxon>Chryseobacterium group</taxon>
        <taxon>Epilithonimonas</taxon>
    </lineage>
</organism>
<keyword evidence="1" id="KW-0238">DNA-binding</keyword>
<reference evidence="3 4" key="1">
    <citation type="submission" date="2014-07" db="EMBL/GenBank/DDBJ databases">
        <title>Epilithonimonas lactis LMG 22401 Genome.</title>
        <authorList>
            <person name="Pipes S.E."/>
            <person name="Stropko S.J."/>
        </authorList>
    </citation>
    <scope>NUCLEOTIDE SEQUENCE [LARGE SCALE GENOMIC DNA]</scope>
    <source>
        <strain evidence="3 4">LMG 24401</strain>
    </source>
</reference>
<dbReference type="EMBL" id="JPLY01000005">
    <property type="protein sequence ID" value="KFC19006.1"/>
    <property type="molecule type" value="Genomic_DNA"/>
</dbReference>
<dbReference type="SUPFAM" id="SSF52172">
    <property type="entry name" value="CheY-like"/>
    <property type="match status" value="1"/>
</dbReference>
<comment type="caution">
    <text evidence="3">The sequence shown here is derived from an EMBL/GenBank/DDBJ whole genome shotgun (WGS) entry which is preliminary data.</text>
</comment>
<dbReference type="Gene3D" id="1.10.10.10">
    <property type="entry name" value="Winged helix-like DNA-binding domain superfamily/Winged helix DNA-binding domain"/>
    <property type="match status" value="1"/>
</dbReference>
<dbReference type="OrthoDB" id="9795108at2"/>
<dbReference type="InterPro" id="IPR000792">
    <property type="entry name" value="Tscrpt_reg_LuxR_C"/>
</dbReference>
<dbReference type="PROSITE" id="PS50043">
    <property type="entry name" value="HTH_LUXR_2"/>
    <property type="match status" value="1"/>
</dbReference>
<dbReference type="STRING" id="421072.SAMN04488097_3510"/>
<keyword evidence="4" id="KW-1185">Reference proteome</keyword>
<dbReference type="AlphaFoldDB" id="A0A085B961"/>
<dbReference type="PRINTS" id="PR00038">
    <property type="entry name" value="HTHLUXR"/>
</dbReference>
<dbReference type="InterPro" id="IPR036388">
    <property type="entry name" value="WH-like_DNA-bd_sf"/>
</dbReference>
<dbReference type="CDD" id="cd06170">
    <property type="entry name" value="LuxR_C_like"/>
    <property type="match status" value="1"/>
</dbReference>
<gene>
    <name evidence="3" type="ORF">IO89_15915</name>
</gene>
<dbReference type="Pfam" id="PF00196">
    <property type="entry name" value="GerE"/>
    <property type="match status" value="1"/>
</dbReference>
<dbReference type="SMART" id="SM00421">
    <property type="entry name" value="HTH_LUXR"/>
    <property type="match status" value="1"/>
</dbReference>
<evidence type="ECO:0000259" key="2">
    <source>
        <dbReference type="PROSITE" id="PS50043"/>
    </source>
</evidence>
<proteinExistence type="predicted"/>
<name>A0A085B961_9FLAO</name>
<dbReference type="RefSeq" id="WP_034978647.1">
    <property type="nucleotide sequence ID" value="NZ_FOFI01000005.1"/>
</dbReference>
<dbReference type="InterPro" id="IPR011006">
    <property type="entry name" value="CheY-like_superfamily"/>
</dbReference>
<dbReference type="Proteomes" id="UP000028623">
    <property type="component" value="Unassembled WGS sequence"/>
</dbReference>
<sequence length="214" mass="24627">MKPNLIIFDEPVFYTEGLSKLLTESRIFDVVNICNNQETLADHLNFQPPEFLMLGSNSIALTEMYKLVQELVSQHKNIKIIVIGNFYEVGDIRKLFEKGIKSYLDRTCGYNEFVKSIAALSSSLVYICDSAKERMMDFLSHKQVHQRHQIECLTKRETEVLKLICDGLSSKKICEKLFISINTVETHRKKILMKLNVKNSAGVVKYAMENHMIS</sequence>
<dbReference type="Gene3D" id="3.40.50.2300">
    <property type="match status" value="1"/>
</dbReference>
<dbReference type="PANTHER" id="PTHR43214">
    <property type="entry name" value="TWO-COMPONENT RESPONSE REGULATOR"/>
    <property type="match status" value="1"/>
</dbReference>
<protein>
    <submittedName>
        <fullName evidence="3">LuxR family transcriptional regulator</fullName>
    </submittedName>
</protein>
<dbReference type="GO" id="GO:0003677">
    <property type="term" value="F:DNA binding"/>
    <property type="evidence" value="ECO:0007669"/>
    <property type="project" value="UniProtKB-KW"/>
</dbReference>
<dbReference type="InterPro" id="IPR016032">
    <property type="entry name" value="Sig_transdc_resp-reg_C-effctor"/>
</dbReference>
<evidence type="ECO:0000256" key="1">
    <source>
        <dbReference type="ARBA" id="ARBA00023125"/>
    </source>
</evidence>
<accession>A0A085B961</accession>
<dbReference type="InterPro" id="IPR039420">
    <property type="entry name" value="WalR-like"/>
</dbReference>
<feature type="domain" description="HTH luxR-type" evidence="2">
    <location>
        <begin position="146"/>
        <end position="211"/>
    </location>
</feature>
<dbReference type="eggNOG" id="COG2197">
    <property type="taxonomic scope" value="Bacteria"/>
</dbReference>